<proteinExistence type="predicted"/>
<keyword evidence="1" id="KW-0472">Membrane</keyword>
<evidence type="ECO:0000313" key="4">
    <source>
        <dbReference type="Proteomes" id="UP000198559"/>
    </source>
</evidence>
<feature type="domain" description="DUF2914" evidence="2">
    <location>
        <begin position="85"/>
        <end position="144"/>
    </location>
</feature>
<feature type="transmembrane region" description="Helical" evidence="1">
    <location>
        <begin position="21"/>
        <end position="40"/>
    </location>
</feature>
<keyword evidence="1" id="KW-1133">Transmembrane helix</keyword>
<gene>
    <name evidence="3" type="ORF">BAZSYMB_GCONTIG00611_1</name>
</gene>
<evidence type="ECO:0000259" key="2">
    <source>
        <dbReference type="Pfam" id="PF11141"/>
    </source>
</evidence>
<evidence type="ECO:0000313" key="3">
    <source>
        <dbReference type="EMBL" id="SEH85252.1"/>
    </source>
</evidence>
<sequence>MGRIIQSFYKEYLFMNNHINFFKVSISSYLFLVSTVFAAWPHEDISQAVFAQSVKDREPIEIITEADNSLGKIYFFTNIRHLKGDKITHRWSYKGKVKAEIDFDIKGNRWRVWSSKNLWHRWTGQWKVEVVNQNNQVLLTKTFEYKKENE</sequence>
<evidence type="ECO:0000256" key="1">
    <source>
        <dbReference type="SAM" id="Phobius"/>
    </source>
</evidence>
<organism evidence="3 4">
    <name type="scientific">Bathymodiolus azoricus thioautotrophic gill symbiont</name>
    <dbReference type="NCBI Taxonomy" id="235205"/>
    <lineage>
        <taxon>Bacteria</taxon>
        <taxon>Pseudomonadati</taxon>
        <taxon>Pseudomonadota</taxon>
        <taxon>Gammaproteobacteria</taxon>
        <taxon>sulfur-oxidizing symbionts</taxon>
    </lineage>
</organism>
<dbReference type="AlphaFoldDB" id="A0A1H6LAE8"/>
<keyword evidence="1" id="KW-0812">Transmembrane</keyword>
<reference evidence="4" key="1">
    <citation type="submission" date="2016-06" db="EMBL/GenBank/DDBJ databases">
        <authorList>
            <person name="Petersen J."/>
            <person name="Sayavedra L."/>
        </authorList>
    </citation>
    <scope>NUCLEOTIDE SEQUENCE [LARGE SCALE GENOMIC DNA]</scope>
    <source>
        <strain evidence="4">BazSymB</strain>
    </source>
</reference>
<dbReference type="Proteomes" id="UP000198559">
    <property type="component" value="Unassembled WGS sequence"/>
</dbReference>
<protein>
    <recommendedName>
        <fullName evidence="2">DUF2914 domain-containing protein</fullName>
    </recommendedName>
</protein>
<dbReference type="EMBL" id="CVUD02000179">
    <property type="protein sequence ID" value="SEH85252.1"/>
    <property type="molecule type" value="Genomic_DNA"/>
</dbReference>
<dbReference type="Pfam" id="PF11141">
    <property type="entry name" value="DUF2914"/>
    <property type="match status" value="1"/>
</dbReference>
<dbReference type="InterPro" id="IPR022606">
    <property type="entry name" value="DUF2914"/>
</dbReference>
<accession>A0A1H6LAE8</accession>
<dbReference type="STRING" id="235205.BAZSYMB_GCONTIG00611_1"/>
<name>A0A1H6LAE8_9GAMM</name>